<dbReference type="Proteomes" id="UP001431010">
    <property type="component" value="Chromosome"/>
</dbReference>
<dbReference type="EMBL" id="CP088156">
    <property type="protein sequence ID" value="UFZ03927.1"/>
    <property type="molecule type" value="Genomic_DNA"/>
</dbReference>
<comment type="similarity">
    <text evidence="2">Belongs to the ABC transporter superfamily.</text>
</comment>
<name>A0ABY3RA68_9BRAD</name>
<dbReference type="SUPFAM" id="SSF90123">
    <property type="entry name" value="ABC transporter transmembrane region"/>
    <property type="match status" value="1"/>
</dbReference>
<dbReference type="Gene3D" id="3.40.50.300">
    <property type="entry name" value="P-loop containing nucleotide triphosphate hydrolases"/>
    <property type="match status" value="1"/>
</dbReference>
<evidence type="ECO:0000256" key="4">
    <source>
        <dbReference type="ARBA" id="ARBA00022741"/>
    </source>
</evidence>
<dbReference type="SMART" id="SM00382">
    <property type="entry name" value="AAA"/>
    <property type="match status" value="1"/>
</dbReference>
<dbReference type="InterPro" id="IPR003439">
    <property type="entry name" value="ABC_transporter-like_ATP-bd"/>
</dbReference>
<feature type="transmembrane region" description="Helical" evidence="9">
    <location>
        <begin position="149"/>
        <end position="172"/>
    </location>
</feature>
<proteinExistence type="inferred from homology"/>
<comment type="subcellular location">
    <subcellularLocation>
        <location evidence="1">Cell membrane</location>
        <topology evidence="1">Multi-pass membrane protein</topology>
    </subcellularLocation>
</comment>
<dbReference type="Pfam" id="PF00005">
    <property type="entry name" value="ABC_tran"/>
    <property type="match status" value="1"/>
</dbReference>
<dbReference type="InterPro" id="IPR003593">
    <property type="entry name" value="AAA+_ATPase"/>
</dbReference>
<dbReference type="PANTHER" id="PTHR24221:SF654">
    <property type="entry name" value="ATP-BINDING CASSETTE SUB-FAMILY B MEMBER 6"/>
    <property type="match status" value="1"/>
</dbReference>
<dbReference type="InterPro" id="IPR027417">
    <property type="entry name" value="P-loop_NTPase"/>
</dbReference>
<feature type="transmembrane region" description="Helical" evidence="9">
    <location>
        <begin position="36"/>
        <end position="56"/>
    </location>
</feature>
<evidence type="ECO:0000256" key="3">
    <source>
        <dbReference type="ARBA" id="ARBA00022692"/>
    </source>
</evidence>
<evidence type="ECO:0000256" key="1">
    <source>
        <dbReference type="ARBA" id="ARBA00004651"/>
    </source>
</evidence>
<sequence length="605" mass="65488">MTVDVTSLKADKRPAAIRVVMPFVFRHWLKQPRMTLGIAVALLGATAADLFMPLFSGRLVDALTLGPGNVDARHTALVAFGCIVALGFASIVLRLSGLQLIVPFTLRIMSDVARDAFVRVQRFSTDWHANSFAGSTVRKITRGMWALDLYNDTILLALLPSLSVLLGSMVLLGLHWGALGGVIAIGAVIYVAMTVAFSTRYIAPAARISNAWDTKVGGTLADALGCNAVVKSFGAEAREDGRLMRVVSRWQRRVNRTWLRYNTTAAVQLGVLLCLRSAVIGGAVLLWMAGKASPGDVTYVLTSYYVIHAYLRDVGMHINNLQRAVNDMDELVAIHSEPIGIVDADGAKPIAVTGGHIVFDAVTFHYGGHRTPLYDRLSVDIRPGERIGLVGRSGSGKTTFVKLVQRLYDVSGGRILIDGQDIAQATQDSLRSQIAIVQQEPILFHRSLAENIAYGRPGASQEAIEHAARLANAHEFITRLPKGYGTLVGERGVKLSGGERQRVALARAFLADARVLILDEATSSLDSESEALIQEAMERLMKGRTAIVIAHRLATVRSLDRILVFDRGRVVEQGSHAALVGRPGGLYRSLFERQATEFGQLSAAG</sequence>
<dbReference type="InterPro" id="IPR036640">
    <property type="entry name" value="ABC1_TM_sf"/>
</dbReference>
<evidence type="ECO:0000256" key="8">
    <source>
        <dbReference type="ARBA" id="ARBA00024722"/>
    </source>
</evidence>
<dbReference type="SUPFAM" id="SSF52540">
    <property type="entry name" value="P-loop containing nucleoside triphosphate hydrolases"/>
    <property type="match status" value="1"/>
</dbReference>
<feature type="transmembrane region" description="Helical" evidence="9">
    <location>
        <begin position="265"/>
        <end position="289"/>
    </location>
</feature>
<dbReference type="Pfam" id="PF00664">
    <property type="entry name" value="ABC_membrane"/>
    <property type="match status" value="1"/>
</dbReference>
<dbReference type="InterPro" id="IPR011527">
    <property type="entry name" value="ABC1_TM_dom"/>
</dbReference>
<evidence type="ECO:0000259" key="10">
    <source>
        <dbReference type="PROSITE" id="PS50893"/>
    </source>
</evidence>
<dbReference type="InterPro" id="IPR039421">
    <property type="entry name" value="Type_1_exporter"/>
</dbReference>
<feature type="domain" description="ABC transporter" evidence="10">
    <location>
        <begin position="357"/>
        <end position="592"/>
    </location>
</feature>
<evidence type="ECO:0000259" key="11">
    <source>
        <dbReference type="PROSITE" id="PS50929"/>
    </source>
</evidence>
<evidence type="ECO:0000256" key="9">
    <source>
        <dbReference type="SAM" id="Phobius"/>
    </source>
</evidence>
<keyword evidence="13" id="KW-1185">Reference proteome</keyword>
<feature type="domain" description="ABC transmembrane type-1" evidence="11">
    <location>
        <begin position="36"/>
        <end position="323"/>
    </location>
</feature>
<keyword evidence="4" id="KW-0547">Nucleotide-binding</keyword>
<evidence type="ECO:0000313" key="13">
    <source>
        <dbReference type="Proteomes" id="UP001431010"/>
    </source>
</evidence>
<dbReference type="PANTHER" id="PTHR24221">
    <property type="entry name" value="ATP-BINDING CASSETTE SUB-FAMILY B"/>
    <property type="match status" value="1"/>
</dbReference>
<keyword evidence="3 9" id="KW-0812">Transmembrane</keyword>
<evidence type="ECO:0000256" key="2">
    <source>
        <dbReference type="ARBA" id="ARBA00005417"/>
    </source>
</evidence>
<accession>A0ABY3RA68</accession>
<comment type="function">
    <text evidence="8">Involved in beta-(1--&gt;2)glucan export. Transmembrane domains (TMD) form a pore in the inner membrane and the ATP-binding domain (NBD) is responsible for energy generation.</text>
</comment>
<keyword evidence="6 9" id="KW-1133">Transmembrane helix</keyword>
<evidence type="ECO:0000256" key="6">
    <source>
        <dbReference type="ARBA" id="ARBA00022989"/>
    </source>
</evidence>
<feature type="transmembrane region" description="Helical" evidence="9">
    <location>
        <begin position="178"/>
        <end position="197"/>
    </location>
</feature>
<dbReference type="Gene3D" id="1.20.1560.10">
    <property type="entry name" value="ABC transporter type 1, transmembrane domain"/>
    <property type="match status" value="1"/>
</dbReference>
<feature type="transmembrane region" description="Helical" evidence="9">
    <location>
        <begin position="76"/>
        <end position="97"/>
    </location>
</feature>
<reference evidence="12" key="1">
    <citation type="journal article" date="2024" name="Antonie Van Leeuwenhoek">
        <title>Bradyrhizobium ontarionense sp. nov., a novel bacterial symbiont isolated from Aeschynomene indica (Indian jointvetch), harbours photosynthesis, nitrogen fixation and nitrous oxide (N2O) reductase genes.</title>
        <authorList>
            <person name="Bromfield E.S.P."/>
            <person name="Cloutier S."/>
        </authorList>
    </citation>
    <scope>NUCLEOTIDE SEQUENCE</scope>
    <source>
        <strain evidence="12">A19</strain>
    </source>
</reference>
<organism evidence="12 13">
    <name type="scientific">Bradyrhizobium ontarionense</name>
    <dbReference type="NCBI Taxonomy" id="2898149"/>
    <lineage>
        <taxon>Bacteria</taxon>
        <taxon>Pseudomonadati</taxon>
        <taxon>Pseudomonadota</taxon>
        <taxon>Alphaproteobacteria</taxon>
        <taxon>Hyphomicrobiales</taxon>
        <taxon>Nitrobacteraceae</taxon>
        <taxon>Bradyrhizobium</taxon>
    </lineage>
</organism>
<dbReference type="InterPro" id="IPR017871">
    <property type="entry name" value="ABC_transporter-like_CS"/>
</dbReference>
<dbReference type="GO" id="GO:0005524">
    <property type="term" value="F:ATP binding"/>
    <property type="evidence" value="ECO:0007669"/>
    <property type="project" value="UniProtKB-KW"/>
</dbReference>
<dbReference type="PROSITE" id="PS00211">
    <property type="entry name" value="ABC_TRANSPORTER_1"/>
    <property type="match status" value="1"/>
</dbReference>
<dbReference type="PROSITE" id="PS50893">
    <property type="entry name" value="ABC_TRANSPORTER_2"/>
    <property type="match status" value="1"/>
</dbReference>
<dbReference type="RefSeq" id="WP_231319940.1">
    <property type="nucleotide sequence ID" value="NZ_CP088156.1"/>
</dbReference>
<protein>
    <submittedName>
        <fullName evidence="12">ABC transporter ATP-binding protein/permease</fullName>
    </submittedName>
</protein>
<evidence type="ECO:0000256" key="7">
    <source>
        <dbReference type="ARBA" id="ARBA00023136"/>
    </source>
</evidence>
<keyword evidence="5 12" id="KW-0067">ATP-binding</keyword>
<dbReference type="PROSITE" id="PS50929">
    <property type="entry name" value="ABC_TM1F"/>
    <property type="match status" value="1"/>
</dbReference>
<keyword evidence="7 9" id="KW-0472">Membrane</keyword>
<evidence type="ECO:0000313" key="12">
    <source>
        <dbReference type="EMBL" id="UFZ03927.1"/>
    </source>
</evidence>
<gene>
    <name evidence="12" type="ORF">LQG66_32825</name>
</gene>
<evidence type="ECO:0000256" key="5">
    <source>
        <dbReference type="ARBA" id="ARBA00022840"/>
    </source>
</evidence>